<dbReference type="EMBL" id="JPKZ01002568">
    <property type="protein sequence ID" value="KHN76080.1"/>
    <property type="molecule type" value="Genomic_DNA"/>
</dbReference>
<dbReference type="AlphaFoldDB" id="A0A0B2V513"/>
<dbReference type="Proteomes" id="UP000031036">
    <property type="component" value="Unassembled WGS sequence"/>
</dbReference>
<proteinExistence type="predicted"/>
<sequence length="154" mass="16976">MITRRDRYITVCSICCTVTVAIKHIRSGTMGNKEASEFIRKESCLQDSLDSEAISPPHTQIVKSILGSTALLRASSTRNASDRMVSVAVICSHSGWLRRRRVEIPCVQDASQLTVTDSSTFLSKEMHSFKKTSQCFCLPSSAESCSNLVAQQKT</sequence>
<protein>
    <submittedName>
        <fullName evidence="1">Uncharacterized protein</fullName>
    </submittedName>
</protein>
<evidence type="ECO:0000313" key="2">
    <source>
        <dbReference type="Proteomes" id="UP000031036"/>
    </source>
</evidence>
<gene>
    <name evidence="1" type="ORF">Tcan_00759</name>
</gene>
<organism evidence="1 2">
    <name type="scientific">Toxocara canis</name>
    <name type="common">Canine roundworm</name>
    <dbReference type="NCBI Taxonomy" id="6265"/>
    <lineage>
        <taxon>Eukaryota</taxon>
        <taxon>Metazoa</taxon>
        <taxon>Ecdysozoa</taxon>
        <taxon>Nematoda</taxon>
        <taxon>Chromadorea</taxon>
        <taxon>Rhabditida</taxon>
        <taxon>Spirurina</taxon>
        <taxon>Ascaridomorpha</taxon>
        <taxon>Ascaridoidea</taxon>
        <taxon>Toxocaridae</taxon>
        <taxon>Toxocara</taxon>
    </lineage>
</organism>
<reference evidence="1 2" key="1">
    <citation type="submission" date="2014-11" db="EMBL/GenBank/DDBJ databases">
        <title>Genetic blueprint of the zoonotic pathogen Toxocara canis.</title>
        <authorList>
            <person name="Zhu X.-Q."/>
            <person name="Korhonen P.K."/>
            <person name="Cai H."/>
            <person name="Young N.D."/>
            <person name="Nejsum P."/>
            <person name="von Samson-Himmelstjerna G."/>
            <person name="Boag P.R."/>
            <person name="Tan P."/>
            <person name="Li Q."/>
            <person name="Min J."/>
            <person name="Yang Y."/>
            <person name="Wang X."/>
            <person name="Fang X."/>
            <person name="Hall R.S."/>
            <person name="Hofmann A."/>
            <person name="Sternberg P.W."/>
            <person name="Jex A.R."/>
            <person name="Gasser R.B."/>
        </authorList>
    </citation>
    <scope>NUCLEOTIDE SEQUENCE [LARGE SCALE GENOMIC DNA]</scope>
    <source>
        <strain evidence="1">PN_DK_2014</strain>
    </source>
</reference>
<feature type="non-terminal residue" evidence="1">
    <location>
        <position position="154"/>
    </location>
</feature>
<comment type="caution">
    <text evidence="1">The sequence shown here is derived from an EMBL/GenBank/DDBJ whole genome shotgun (WGS) entry which is preliminary data.</text>
</comment>
<evidence type="ECO:0000313" key="1">
    <source>
        <dbReference type="EMBL" id="KHN76080.1"/>
    </source>
</evidence>
<accession>A0A0B2V513</accession>
<name>A0A0B2V513_TOXCA</name>
<keyword evidence="2" id="KW-1185">Reference proteome</keyword>